<dbReference type="InterPro" id="IPR012292">
    <property type="entry name" value="Globin/Proto"/>
</dbReference>
<dbReference type="GO" id="GO:0019825">
    <property type="term" value="F:oxygen binding"/>
    <property type="evidence" value="ECO:0007669"/>
    <property type="project" value="InterPro"/>
</dbReference>
<sequence>MQDIRPRGLNDRAPLDEASLAVLLDRFYAKARRDPALGPVFAGAIAEAAWPEHMARIAGFWRSVLFKTGDYKGNPFGAHLRLPGLTPALFARWLALFGETCREVLEPEAAAALQERAERIAESLQAGLFFLPGRVA</sequence>
<proteinExistence type="predicted"/>
<dbReference type="InterPro" id="IPR009050">
    <property type="entry name" value="Globin-like_sf"/>
</dbReference>
<protein>
    <submittedName>
        <fullName evidence="1">Group III truncated hemoglobin</fullName>
    </submittedName>
</protein>
<dbReference type="Gene3D" id="1.10.490.10">
    <property type="entry name" value="Globins"/>
    <property type="match status" value="1"/>
</dbReference>
<evidence type="ECO:0000313" key="1">
    <source>
        <dbReference type="EMBL" id="NNM74060.1"/>
    </source>
</evidence>
<dbReference type="EMBL" id="JABEPP010000004">
    <property type="protein sequence ID" value="NNM74060.1"/>
    <property type="molecule type" value="Genomic_DNA"/>
</dbReference>
<reference evidence="1 2" key="1">
    <citation type="submission" date="2020-04" db="EMBL/GenBank/DDBJ databases">
        <title>Enterovirga sp. isolate from soil.</title>
        <authorList>
            <person name="Chea S."/>
            <person name="Kim D.-U."/>
        </authorList>
    </citation>
    <scope>NUCLEOTIDE SEQUENCE [LARGE SCALE GENOMIC DNA]</scope>
    <source>
        <strain evidence="1 2">DB1703</strain>
    </source>
</reference>
<comment type="caution">
    <text evidence="1">The sequence shown here is derived from an EMBL/GenBank/DDBJ whole genome shotgun (WGS) entry which is preliminary data.</text>
</comment>
<dbReference type="SUPFAM" id="SSF46458">
    <property type="entry name" value="Globin-like"/>
    <property type="match status" value="1"/>
</dbReference>
<dbReference type="AlphaFoldDB" id="A0A849IDE0"/>
<dbReference type="CDD" id="cd08916">
    <property type="entry name" value="TrHb3_P"/>
    <property type="match status" value="1"/>
</dbReference>
<dbReference type="Proteomes" id="UP000564885">
    <property type="component" value="Unassembled WGS sequence"/>
</dbReference>
<evidence type="ECO:0000313" key="2">
    <source>
        <dbReference type="Proteomes" id="UP000564885"/>
    </source>
</evidence>
<gene>
    <name evidence="1" type="ORF">HJG44_16925</name>
</gene>
<accession>A0A849IDE0</accession>
<organism evidence="1 2">
    <name type="scientific">Enterovirga aerilata</name>
    <dbReference type="NCBI Taxonomy" id="2730920"/>
    <lineage>
        <taxon>Bacteria</taxon>
        <taxon>Pseudomonadati</taxon>
        <taxon>Pseudomonadota</taxon>
        <taxon>Alphaproteobacteria</taxon>
        <taxon>Hyphomicrobiales</taxon>
        <taxon>Methylobacteriaceae</taxon>
        <taxon>Enterovirga</taxon>
    </lineage>
</organism>
<keyword evidence="2" id="KW-1185">Reference proteome</keyword>
<name>A0A849IDE0_9HYPH</name>
<dbReference type="GO" id="GO:0020037">
    <property type="term" value="F:heme binding"/>
    <property type="evidence" value="ECO:0007669"/>
    <property type="project" value="InterPro"/>
</dbReference>
<dbReference type="RefSeq" id="WP_171219488.1">
    <property type="nucleotide sequence ID" value="NZ_JABEPP010000004.1"/>
</dbReference>